<feature type="non-terminal residue" evidence="1">
    <location>
        <position position="1"/>
    </location>
</feature>
<comment type="caution">
    <text evidence="1">The sequence shown here is derived from an EMBL/GenBank/DDBJ whole genome shotgun (WGS) entry which is preliminary data.</text>
</comment>
<protein>
    <submittedName>
        <fullName evidence="1">Uncharacterized protein</fullName>
    </submittedName>
</protein>
<evidence type="ECO:0000313" key="2">
    <source>
        <dbReference type="Proteomes" id="UP000265520"/>
    </source>
</evidence>
<accession>A0A392U2R9</accession>
<evidence type="ECO:0000313" key="1">
    <source>
        <dbReference type="EMBL" id="MCI67388.1"/>
    </source>
</evidence>
<organism evidence="1 2">
    <name type="scientific">Trifolium medium</name>
    <dbReference type="NCBI Taxonomy" id="97028"/>
    <lineage>
        <taxon>Eukaryota</taxon>
        <taxon>Viridiplantae</taxon>
        <taxon>Streptophyta</taxon>
        <taxon>Embryophyta</taxon>
        <taxon>Tracheophyta</taxon>
        <taxon>Spermatophyta</taxon>
        <taxon>Magnoliopsida</taxon>
        <taxon>eudicotyledons</taxon>
        <taxon>Gunneridae</taxon>
        <taxon>Pentapetalae</taxon>
        <taxon>rosids</taxon>
        <taxon>fabids</taxon>
        <taxon>Fabales</taxon>
        <taxon>Fabaceae</taxon>
        <taxon>Papilionoideae</taxon>
        <taxon>50 kb inversion clade</taxon>
        <taxon>NPAAA clade</taxon>
        <taxon>Hologalegina</taxon>
        <taxon>IRL clade</taxon>
        <taxon>Trifolieae</taxon>
        <taxon>Trifolium</taxon>
    </lineage>
</organism>
<dbReference type="Proteomes" id="UP000265520">
    <property type="component" value="Unassembled WGS sequence"/>
</dbReference>
<keyword evidence="2" id="KW-1185">Reference proteome</keyword>
<name>A0A392U2R9_9FABA</name>
<reference evidence="1 2" key="1">
    <citation type="journal article" date="2018" name="Front. Plant Sci.">
        <title>Red Clover (Trifolium pratense) and Zigzag Clover (T. medium) - A Picture of Genomic Similarities and Differences.</title>
        <authorList>
            <person name="Dluhosova J."/>
            <person name="Istvanek J."/>
            <person name="Nedelnik J."/>
            <person name="Repkova J."/>
        </authorList>
    </citation>
    <scope>NUCLEOTIDE SEQUENCE [LARGE SCALE GENOMIC DNA]</scope>
    <source>
        <strain evidence="2">cv. 10/8</strain>
        <tissue evidence="1">Leaf</tissue>
    </source>
</reference>
<sequence length="30" mass="2964">QTVVLGGGVCSGGFEGVVVVVGGADVETWW</sequence>
<proteinExistence type="predicted"/>
<dbReference type="EMBL" id="LXQA010715867">
    <property type="protein sequence ID" value="MCI67388.1"/>
    <property type="molecule type" value="Genomic_DNA"/>
</dbReference>
<dbReference type="AlphaFoldDB" id="A0A392U2R9"/>